<comment type="caution">
    <text evidence="2">The sequence shown here is derived from an EMBL/GenBank/DDBJ whole genome shotgun (WGS) entry which is preliminary data.</text>
</comment>
<feature type="domain" description="Heterokaryon incompatibility" evidence="1">
    <location>
        <begin position="45"/>
        <end position="232"/>
    </location>
</feature>
<dbReference type="InterPro" id="IPR010730">
    <property type="entry name" value="HET"/>
</dbReference>
<evidence type="ECO:0000259" key="1">
    <source>
        <dbReference type="Pfam" id="PF06985"/>
    </source>
</evidence>
<reference evidence="2 3" key="1">
    <citation type="journal article" date="2018" name="PLoS Pathog.">
        <title>Evolution of structural diversity of trichothecenes, a family of toxins produced by plant pathogenic and entomopathogenic fungi.</title>
        <authorList>
            <person name="Proctor R.H."/>
            <person name="McCormick S.P."/>
            <person name="Kim H.S."/>
            <person name="Cardoza R.E."/>
            <person name="Stanley A.M."/>
            <person name="Lindo L."/>
            <person name="Kelly A."/>
            <person name="Brown D.W."/>
            <person name="Lee T."/>
            <person name="Vaughan M.M."/>
            <person name="Alexander N.J."/>
            <person name="Busman M."/>
            <person name="Gutierrez S."/>
        </authorList>
    </citation>
    <scope>NUCLEOTIDE SEQUENCE [LARGE SCALE GENOMIC DNA]</scope>
    <source>
        <strain evidence="2 3">NRRL 13405</strain>
    </source>
</reference>
<dbReference type="STRING" id="2594813.A0A395MLE1"/>
<dbReference type="Proteomes" id="UP000265631">
    <property type="component" value="Unassembled WGS sequence"/>
</dbReference>
<protein>
    <recommendedName>
        <fullName evidence="1">Heterokaryon incompatibility domain-containing protein</fullName>
    </recommendedName>
</protein>
<dbReference type="AlphaFoldDB" id="A0A395MLE1"/>
<evidence type="ECO:0000313" key="3">
    <source>
        <dbReference type="Proteomes" id="UP000265631"/>
    </source>
</evidence>
<accession>A0A395MLE1</accession>
<proteinExistence type="predicted"/>
<dbReference type="Pfam" id="PF06985">
    <property type="entry name" value="HET"/>
    <property type="match status" value="1"/>
</dbReference>
<evidence type="ECO:0000313" key="2">
    <source>
        <dbReference type="EMBL" id="RFN48193.1"/>
    </source>
</evidence>
<dbReference type="PANTHER" id="PTHR24148:SF73">
    <property type="entry name" value="HET DOMAIN PROTEIN (AFU_ORTHOLOGUE AFUA_8G01020)"/>
    <property type="match status" value="1"/>
</dbReference>
<organism evidence="2 3">
    <name type="scientific">Fusarium flagelliforme</name>
    <dbReference type="NCBI Taxonomy" id="2675880"/>
    <lineage>
        <taxon>Eukaryota</taxon>
        <taxon>Fungi</taxon>
        <taxon>Dikarya</taxon>
        <taxon>Ascomycota</taxon>
        <taxon>Pezizomycotina</taxon>
        <taxon>Sordariomycetes</taxon>
        <taxon>Hypocreomycetidae</taxon>
        <taxon>Hypocreales</taxon>
        <taxon>Nectriaceae</taxon>
        <taxon>Fusarium</taxon>
        <taxon>Fusarium incarnatum-equiseti species complex</taxon>
    </lineage>
</organism>
<name>A0A395MLE1_9HYPO</name>
<gene>
    <name evidence="2" type="ORF">FIE12Z_7551</name>
</gene>
<dbReference type="PANTHER" id="PTHR24148">
    <property type="entry name" value="ANKYRIN REPEAT DOMAIN-CONTAINING PROTEIN 39 HOMOLOG-RELATED"/>
    <property type="match status" value="1"/>
</dbReference>
<dbReference type="EMBL" id="PXXK01000218">
    <property type="protein sequence ID" value="RFN48193.1"/>
    <property type="molecule type" value="Genomic_DNA"/>
</dbReference>
<sequence length="998" mass="115443">MPYGRRLYGLETRLALIREGKWQDPISCSFEYESFEVENNANRSYSALSYVWGNSKAKETIQIDGHDHKISVNLACAIRHLRDERQLVLIWIDAICINQGDIDERSSQVSMMQDIYARAQRVIVFLGDGSYFRIPQDYAKSPPPAPVTFSSSAEDGPLITHFHNNWEKLCRRPEWYSFCTICVLRILEDVDGYRDTIECIANGKASSKLRLFELVRQFMNSQWWQRVWVVQETTVSSEVVIQYGNVSIPWTILAGSAHTCESLGWGRHDLGFEDFLSIEREYAKVLPVFARQVFEIEGLRKEWKDQHGTGLLSLLQDFSGRKATDDRDKVFALLGLASDINTIEPDYSLSTVQVYRRTVLHLIKSSSSLSALSGDMKRKNSGGVPTWIPDWSVAIEEPDRRRMQVEATRNIRPRWRIEVVDREQKYWELVARNMDKLKEEIEAGKRRRLPQDIVDGLSHYAKILNTRVYGTEWKDDEDIDILQQEAIRLCKAMYREFEQDRPKFWSSTPIRQFIDAHLSLPHIPSSGEWYRLDMVRLCAKIYCTRTLDLWFEKVQQIEKQEYNTNHIYSLLSEEEKKDIIWDHNWYFHADDIIRNNWTWDEYARKTFPTLVQFIGDRLLAKESNVEEGIRREFLISEATSSLERESIFTDSMTFSGASVDTEQLEILSGLTHLASEVLNVGIRSNTLLAVDLAKWACRGLINLHSNNFNESDDEYIDPFSTSIVFVGSATWMRWLRDNGPQKFDFDHEQFLGSRRLKQHKALGESENVLHMSSSHLATVLRCSEKLITWVDSASRIFTISQWALCALRSERQDFILPFATTLVGGLYEESPGQFRKIRQPEDTELLRSWFVSSLLPQLRKANAEVDSHLRKCFADWRSEGNVRSDIKKSFDAEMRLATEGRVFFFTINYEMGLGPGSMMAEDEVRLLPGASRPFVLRRNGWTERSLGVEYEVIGDCYLLTDDWKNEQGRDDSLQGCLPVEILGGLLSKSFSSDDITLC</sequence>
<dbReference type="InterPro" id="IPR052895">
    <property type="entry name" value="HetReg/Transcr_Mod"/>
</dbReference>
<keyword evidence="3" id="KW-1185">Reference proteome</keyword>